<comment type="caution">
    <text evidence="1">The sequence shown here is derived from an EMBL/GenBank/DDBJ whole genome shotgun (WGS) entry which is preliminary data.</text>
</comment>
<accession>A0AA37TRZ5</accession>
<organism evidence="1 2">
    <name type="scientific">Paraferrimonas haliotis</name>
    <dbReference type="NCBI Taxonomy" id="2013866"/>
    <lineage>
        <taxon>Bacteria</taxon>
        <taxon>Pseudomonadati</taxon>
        <taxon>Pseudomonadota</taxon>
        <taxon>Gammaproteobacteria</taxon>
        <taxon>Alteromonadales</taxon>
        <taxon>Ferrimonadaceae</taxon>
        <taxon>Paraferrimonas</taxon>
    </lineage>
</organism>
<proteinExistence type="predicted"/>
<dbReference type="AlphaFoldDB" id="A0AA37TRZ5"/>
<keyword evidence="2" id="KW-1185">Reference proteome</keyword>
<name>A0AA37TRZ5_9GAMM</name>
<dbReference type="InterPro" id="IPR010260">
    <property type="entry name" value="AlpA"/>
</dbReference>
<evidence type="ECO:0000313" key="2">
    <source>
        <dbReference type="Proteomes" id="UP001157439"/>
    </source>
</evidence>
<dbReference type="EMBL" id="BSPO01000002">
    <property type="protein sequence ID" value="GLS83446.1"/>
    <property type="molecule type" value="Genomic_DNA"/>
</dbReference>
<reference evidence="1 2" key="1">
    <citation type="journal article" date="2014" name="Int. J. Syst. Evol. Microbiol.">
        <title>Complete genome sequence of Corynebacterium casei LMG S-19264T (=DSM 44701T), isolated from a smear-ripened cheese.</title>
        <authorList>
            <consortium name="US DOE Joint Genome Institute (JGI-PGF)"/>
            <person name="Walter F."/>
            <person name="Albersmeier A."/>
            <person name="Kalinowski J."/>
            <person name="Ruckert C."/>
        </authorList>
    </citation>
    <scope>NUCLEOTIDE SEQUENCE [LARGE SCALE GENOMIC DNA]</scope>
    <source>
        <strain evidence="1 2">NBRC 112785</strain>
    </source>
</reference>
<protein>
    <recommendedName>
        <fullName evidence="3">AlpA family phage regulatory protein</fullName>
    </recommendedName>
</protein>
<dbReference type="Gene3D" id="1.10.238.160">
    <property type="match status" value="1"/>
</dbReference>
<sequence length="64" mass="7352">MKPQKILSITDVCQLVQKNRKTLWDWVKNGDFPKPIMLRGKTLGWSESTYNNWVNGASEQEGGE</sequence>
<evidence type="ECO:0000313" key="1">
    <source>
        <dbReference type="EMBL" id="GLS83446.1"/>
    </source>
</evidence>
<dbReference type="Pfam" id="PF05930">
    <property type="entry name" value="Phage_AlpA"/>
    <property type="match status" value="1"/>
</dbReference>
<dbReference type="Proteomes" id="UP001157439">
    <property type="component" value="Unassembled WGS sequence"/>
</dbReference>
<gene>
    <name evidence="1" type="ORF">GCM10007894_14230</name>
</gene>
<dbReference type="RefSeq" id="WP_095499800.1">
    <property type="nucleotide sequence ID" value="NZ_BSPO01000002.1"/>
</dbReference>
<evidence type="ECO:0008006" key="3">
    <source>
        <dbReference type="Google" id="ProtNLM"/>
    </source>
</evidence>